<dbReference type="EMBL" id="JAVRQU010000009">
    <property type="protein sequence ID" value="KAK5698614.1"/>
    <property type="molecule type" value="Genomic_DNA"/>
</dbReference>
<feature type="domain" description="RING-type" evidence="23">
    <location>
        <begin position="801"/>
        <end position="860"/>
    </location>
</feature>
<evidence type="ECO:0000259" key="23">
    <source>
        <dbReference type="PROSITE" id="PS50089"/>
    </source>
</evidence>
<feature type="signal peptide" evidence="22">
    <location>
        <begin position="1"/>
        <end position="24"/>
    </location>
</feature>
<evidence type="ECO:0000256" key="4">
    <source>
        <dbReference type="ARBA" id="ARBA00012483"/>
    </source>
</evidence>
<dbReference type="Pfam" id="PF12678">
    <property type="entry name" value="zf-rbx1"/>
    <property type="match status" value="1"/>
</dbReference>
<evidence type="ECO:0000256" key="6">
    <source>
        <dbReference type="ARBA" id="ARBA00022692"/>
    </source>
</evidence>
<reference evidence="24" key="1">
    <citation type="submission" date="2023-08" db="EMBL/GenBank/DDBJ databases">
        <title>Black Yeasts Isolated from many extreme environments.</title>
        <authorList>
            <person name="Coleine C."/>
            <person name="Stajich J.E."/>
            <person name="Selbmann L."/>
        </authorList>
    </citation>
    <scope>NUCLEOTIDE SEQUENCE</scope>
    <source>
        <strain evidence="24">CCFEE 5810</strain>
    </source>
</reference>
<comment type="subcellular location">
    <subcellularLocation>
        <location evidence="2">Endomembrane system</location>
        <topology evidence="2">Multi-pass membrane protein</topology>
    </subcellularLocation>
</comment>
<dbReference type="Proteomes" id="UP001310594">
    <property type="component" value="Unassembled WGS sequence"/>
</dbReference>
<dbReference type="SMART" id="SM00744">
    <property type="entry name" value="RINGv"/>
    <property type="match status" value="1"/>
</dbReference>
<feature type="transmembrane region" description="Helical" evidence="21">
    <location>
        <begin position="614"/>
        <end position="632"/>
    </location>
</feature>
<feature type="chain" id="PRO_5042964785" description="DSC E3 ubiquitin ligase complex subunit A" evidence="22">
    <location>
        <begin position="25"/>
        <end position="1030"/>
    </location>
</feature>
<feature type="transmembrane region" description="Helical" evidence="21">
    <location>
        <begin position="638"/>
        <end position="656"/>
    </location>
</feature>
<evidence type="ECO:0000256" key="17">
    <source>
        <dbReference type="ARBA" id="ARBA00077885"/>
    </source>
</evidence>
<dbReference type="GO" id="GO:0012505">
    <property type="term" value="C:endomembrane system"/>
    <property type="evidence" value="ECO:0007669"/>
    <property type="project" value="UniProtKB-SubCell"/>
</dbReference>
<keyword evidence="11" id="KW-0862">Zinc</keyword>
<evidence type="ECO:0000256" key="16">
    <source>
        <dbReference type="ARBA" id="ARBA00071072"/>
    </source>
</evidence>
<dbReference type="EC" id="2.3.2.27" evidence="4"/>
<dbReference type="PANTHER" id="PTHR22763:SF162">
    <property type="entry name" value="TRANSMEMBRANE E3 UBIQUITIN-PROTEIN LIGASE 1"/>
    <property type="match status" value="1"/>
</dbReference>
<keyword evidence="6 21" id="KW-0812">Transmembrane</keyword>
<dbReference type="PROSITE" id="PS50089">
    <property type="entry name" value="ZF_RING_2"/>
    <property type="match status" value="1"/>
</dbReference>
<organism evidence="24 25">
    <name type="scientific">Elasticomyces elasticus</name>
    <dbReference type="NCBI Taxonomy" id="574655"/>
    <lineage>
        <taxon>Eukaryota</taxon>
        <taxon>Fungi</taxon>
        <taxon>Dikarya</taxon>
        <taxon>Ascomycota</taxon>
        <taxon>Pezizomycotina</taxon>
        <taxon>Dothideomycetes</taxon>
        <taxon>Dothideomycetidae</taxon>
        <taxon>Mycosphaerellales</taxon>
        <taxon>Teratosphaeriaceae</taxon>
        <taxon>Elasticomyces</taxon>
    </lineage>
</organism>
<feature type="transmembrane region" description="Helical" evidence="21">
    <location>
        <begin position="457"/>
        <end position="475"/>
    </location>
</feature>
<dbReference type="Pfam" id="PF11145">
    <property type="entry name" value="DUF2921"/>
    <property type="match status" value="2"/>
</dbReference>
<evidence type="ECO:0000256" key="9">
    <source>
        <dbReference type="ARBA" id="ARBA00022771"/>
    </source>
</evidence>
<comment type="function">
    <text evidence="14">Catalytic component of the DSC E3 ubiquitin ligase complex which is required for the srbA transcriptional activator proteolytic cleavage to release the soluble transcription factor from the membrane in low oxygen or sterol conditions. Required for growth during hypoxia and triazole drug susceptibility, as well as for virulence in a murine model of invasive pulmonary aspergillosis (IPA).</text>
</comment>
<dbReference type="Gene3D" id="3.30.40.10">
    <property type="entry name" value="Zinc/RING finger domain, C3HC4 (zinc finger)"/>
    <property type="match status" value="1"/>
</dbReference>
<sequence length="1030" mass="113919">MADRRGVLIPLLIIGWIFFGPQNAAQNASRLEQQRPSYDEVIADEERSLEVLRNSSYGDLNSPYGNVLNLTGLEDDRGYAWGGLSKVRERAKERLRYALGDAGIRMLEGEHSVEAIPALYSNVTGHAHGKWTRSKLQESIHVPQLNLSQYASVGPFGPLPPTTFSRNITGDEGDVRIRFYERTPYEQDAVTGEANITGMSVEMALQESGSGDETQLQLYGVYDMKLGQATLSTTSDKMAGIFMLPHFALSQHAFESARSLLNQSLAQTIRAQQSGWLMQRNPWPSNVEGSAPNAFDAPQCELIVYLQQLPPSGSRTAALSSDVLNFIEREMRFPTGAFLPSAPELRFSMLAFSPDCGYVLESKGEPDYVPIDGEHLSGPKVEVLQDNGRHHLMIFAATIGGQIVLLMRQMHEASTPSTRGRISFFTIAMLGLGDGYAAMAFLLISLFVGGLQVQLEAAAFLAFTSVLFFGMRFLLEIWTAHAPERAARARVEAEEERQRQERFEATLARLRAERLERLAAAGDATTPASGDTVMIPLQAEENNVDTTPAAPLQGTELAQLPLPVTAQRPTDTGATPIFMPSDQEGLVGLTATGLPTTTTGESRGTSFGSIYTRFYLVLLATLFTSLNAASWPADIRRVFFTVLALGYLSCWVPQIIRNVQRNCRKALTLEFIVGQSALRLVPFVYFYAYKHNVLFAGRQLYSLALLALWVWVQVVVLASQELIGPRWFIRNDWAPPAYDYHPVLREDEEGNTLPLGLSEATSDSTPTSPLLERRVSLSSPTARRGSLAKEPKDKGKRLYDCAICFQDLEVPVIEAGGSSDATLTGGLARRYYMVTPCRHIFHSACLEGWMKYRLQCPICRETLPPLPLGFHLHATGCTAFFAIAAMDAPSTFTSGIHHDQKHALFERTPTYIEPQTDCDPPTQPSKHALDTALSHLALGVAALHRAGPHYMRLSEHLWFFAAGSWSWEDYVGEVKRARKLLPKRQSVAQDVVFAEAQARMAVDVLRRDGDGRDAEDLMMAIEEVKEGCQM</sequence>
<evidence type="ECO:0000256" key="14">
    <source>
        <dbReference type="ARBA" id="ARBA00056116"/>
    </source>
</evidence>
<dbReference type="InterPro" id="IPR001841">
    <property type="entry name" value="Znf_RING"/>
</dbReference>
<feature type="transmembrane region" description="Helical" evidence="21">
    <location>
        <begin position="668"/>
        <end position="688"/>
    </location>
</feature>
<feature type="transmembrane region" description="Helical" evidence="21">
    <location>
        <begin position="422"/>
        <end position="451"/>
    </location>
</feature>
<dbReference type="GO" id="GO:0061630">
    <property type="term" value="F:ubiquitin protein ligase activity"/>
    <property type="evidence" value="ECO:0007669"/>
    <property type="project" value="UniProtKB-EC"/>
</dbReference>
<accession>A0AAN7W279</accession>
<dbReference type="SUPFAM" id="SSF57850">
    <property type="entry name" value="RING/U-box"/>
    <property type="match status" value="1"/>
</dbReference>
<keyword evidence="20" id="KW-0175">Coiled coil</keyword>
<keyword evidence="13 21" id="KW-0472">Membrane</keyword>
<keyword evidence="10" id="KW-0833">Ubl conjugation pathway</keyword>
<evidence type="ECO:0000256" key="7">
    <source>
        <dbReference type="ARBA" id="ARBA00022723"/>
    </source>
</evidence>
<evidence type="ECO:0000256" key="13">
    <source>
        <dbReference type="ARBA" id="ARBA00023136"/>
    </source>
</evidence>
<protein>
    <recommendedName>
        <fullName evidence="16">DSC E3 ubiquitin ligase complex subunit A</fullName>
        <ecNumber evidence="4">2.3.2.27</ecNumber>
    </recommendedName>
    <alternativeName>
        <fullName evidence="17">Defective for SREBP cleavage protein A</fullName>
    </alternativeName>
    <alternativeName>
        <fullName evidence="18">RING-type E3 ubiquitin transferase dscA</fullName>
    </alternativeName>
</protein>
<evidence type="ECO:0000256" key="18">
    <source>
        <dbReference type="ARBA" id="ARBA00082128"/>
    </source>
</evidence>
<dbReference type="GO" id="GO:0008270">
    <property type="term" value="F:zinc ion binding"/>
    <property type="evidence" value="ECO:0007669"/>
    <property type="project" value="UniProtKB-KW"/>
</dbReference>
<evidence type="ECO:0000313" key="25">
    <source>
        <dbReference type="Proteomes" id="UP001310594"/>
    </source>
</evidence>
<name>A0AAN7W279_9PEZI</name>
<dbReference type="SMART" id="SM00184">
    <property type="entry name" value="RING"/>
    <property type="match status" value="1"/>
</dbReference>
<evidence type="ECO:0000256" key="8">
    <source>
        <dbReference type="ARBA" id="ARBA00022729"/>
    </source>
</evidence>
<gene>
    <name evidence="24" type="ORF">LTR97_006260</name>
</gene>
<keyword evidence="7" id="KW-0479">Metal-binding</keyword>
<dbReference type="InterPro" id="IPR024766">
    <property type="entry name" value="Znf_RING_H2"/>
</dbReference>
<dbReference type="InterPro" id="IPR050731">
    <property type="entry name" value="HRD1_E3_ubiq-ligases"/>
</dbReference>
<feature type="transmembrane region" description="Helical" evidence="21">
    <location>
        <begin position="700"/>
        <end position="718"/>
    </location>
</feature>
<dbReference type="InterPro" id="IPR021319">
    <property type="entry name" value="DUF2921"/>
</dbReference>
<dbReference type="PANTHER" id="PTHR22763">
    <property type="entry name" value="RING ZINC FINGER PROTEIN"/>
    <property type="match status" value="1"/>
</dbReference>
<comment type="catalytic activity">
    <reaction evidence="1">
        <text>S-ubiquitinyl-[E2 ubiquitin-conjugating enzyme]-L-cysteine + [acceptor protein]-L-lysine = [E2 ubiquitin-conjugating enzyme]-L-cysteine + N(6)-ubiquitinyl-[acceptor protein]-L-lysine.</text>
        <dbReference type="EC" id="2.3.2.27"/>
    </reaction>
</comment>
<comment type="caution">
    <text evidence="24">The sequence shown here is derived from an EMBL/GenBank/DDBJ whole genome shotgun (WGS) entry which is preliminary data.</text>
</comment>
<evidence type="ECO:0000256" key="1">
    <source>
        <dbReference type="ARBA" id="ARBA00000900"/>
    </source>
</evidence>
<evidence type="ECO:0000256" key="22">
    <source>
        <dbReference type="SAM" id="SignalP"/>
    </source>
</evidence>
<proteinExistence type="predicted"/>
<evidence type="ECO:0000256" key="21">
    <source>
        <dbReference type="SAM" id="Phobius"/>
    </source>
</evidence>
<evidence type="ECO:0000256" key="12">
    <source>
        <dbReference type="ARBA" id="ARBA00022989"/>
    </source>
</evidence>
<keyword evidence="12 21" id="KW-1133">Transmembrane helix</keyword>
<evidence type="ECO:0000313" key="24">
    <source>
        <dbReference type="EMBL" id="KAK5698614.1"/>
    </source>
</evidence>
<evidence type="ECO:0000256" key="10">
    <source>
        <dbReference type="ARBA" id="ARBA00022786"/>
    </source>
</evidence>
<dbReference type="GO" id="GO:0044695">
    <property type="term" value="C:Dsc E3 ubiquitin ligase complex"/>
    <property type="evidence" value="ECO:0007669"/>
    <property type="project" value="TreeGrafter"/>
</dbReference>
<evidence type="ECO:0000256" key="20">
    <source>
        <dbReference type="SAM" id="Coils"/>
    </source>
</evidence>
<dbReference type="InterPro" id="IPR011016">
    <property type="entry name" value="Znf_RING-CH"/>
</dbReference>
<evidence type="ECO:0000256" key="19">
    <source>
        <dbReference type="PROSITE-ProRule" id="PRU00175"/>
    </source>
</evidence>
<dbReference type="GO" id="GO:0043161">
    <property type="term" value="P:proteasome-mediated ubiquitin-dependent protein catabolic process"/>
    <property type="evidence" value="ECO:0007669"/>
    <property type="project" value="TreeGrafter"/>
</dbReference>
<dbReference type="AlphaFoldDB" id="A0AAN7W279"/>
<dbReference type="FunFam" id="3.30.40.10:FF:000626">
    <property type="entry name" value="Transmembrane ubiquitin ligase 1"/>
    <property type="match status" value="1"/>
</dbReference>
<feature type="coiled-coil region" evidence="20">
    <location>
        <begin position="486"/>
        <end position="513"/>
    </location>
</feature>
<comment type="pathway">
    <text evidence="3">Protein modification; protein ubiquitination.</text>
</comment>
<comment type="subunit">
    <text evidence="15">Component of the DSC E3 ubiquitin ligase complex composed of dscA, dscB, dscC and dscD.</text>
</comment>
<keyword evidence="8 22" id="KW-0732">Signal</keyword>
<evidence type="ECO:0000256" key="11">
    <source>
        <dbReference type="ARBA" id="ARBA00022833"/>
    </source>
</evidence>
<evidence type="ECO:0000256" key="3">
    <source>
        <dbReference type="ARBA" id="ARBA00004906"/>
    </source>
</evidence>
<evidence type="ECO:0000256" key="5">
    <source>
        <dbReference type="ARBA" id="ARBA00022679"/>
    </source>
</evidence>
<evidence type="ECO:0000256" key="15">
    <source>
        <dbReference type="ARBA" id="ARBA00063126"/>
    </source>
</evidence>
<evidence type="ECO:0000256" key="2">
    <source>
        <dbReference type="ARBA" id="ARBA00004127"/>
    </source>
</evidence>
<keyword evidence="9 19" id="KW-0863">Zinc-finger</keyword>
<dbReference type="InterPro" id="IPR013083">
    <property type="entry name" value="Znf_RING/FYVE/PHD"/>
</dbReference>
<keyword evidence="5" id="KW-0808">Transferase</keyword>